<dbReference type="Proteomes" id="UP000077521">
    <property type="component" value="Unassembled WGS sequence"/>
</dbReference>
<dbReference type="GO" id="GO:0030970">
    <property type="term" value="P:retrograde protein transport, ER to cytosol"/>
    <property type="evidence" value="ECO:0007669"/>
    <property type="project" value="TreeGrafter"/>
</dbReference>
<dbReference type="PANTHER" id="PTHR15414">
    <property type="entry name" value="OS-9-RELATED"/>
    <property type="match status" value="1"/>
</dbReference>
<evidence type="ECO:0000256" key="5">
    <source>
        <dbReference type="ARBA" id="ARBA00022734"/>
    </source>
</evidence>
<accession>A0A177TDJ5</accession>
<evidence type="ECO:0000313" key="11">
    <source>
        <dbReference type="Proteomes" id="UP000077521"/>
    </source>
</evidence>
<keyword evidence="5" id="KW-0430">Lectin</keyword>
<dbReference type="PANTHER" id="PTHR15414:SF0">
    <property type="entry name" value="ENDOPLASMIC RETICULUM LECTIN 1"/>
    <property type="match status" value="1"/>
</dbReference>
<organism evidence="10 11">
    <name type="scientific">Tilletia indica</name>
    <dbReference type="NCBI Taxonomy" id="43049"/>
    <lineage>
        <taxon>Eukaryota</taxon>
        <taxon>Fungi</taxon>
        <taxon>Dikarya</taxon>
        <taxon>Basidiomycota</taxon>
        <taxon>Ustilaginomycotina</taxon>
        <taxon>Exobasidiomycetes</taxon>
        <taxon>Tilletiales</taxon>
        <taxon>Tilletiaceae</taxon>
        <taxon>Tilletia</taxon>
    </lineage>
</organism>
<dbReference type="InterPro" id="IPR012913">
    <property type="entry name" value="OS9-like_dom"/>
</dbReference>
<feature type="compositionally biased region" description="Basic and acidic residues" evidence="8">
    <location>
        <begin position="743"/>
        <end position="752"/>
    </location>
</feature>
<feature type="region of interest" description="Disordered" evidence="8">
    <location>
        <begin position="543"/>
        <end position="586"/>
    </location>
</feature>
<name>A0A177TDJ5_9BASI</name>
<evidence type="ECO:0000256" key="3">
    <source>
        <dbReference type="ARBA" id="ARBA00018727"/>
    </source>
</evidence>
<evidence type="ECO:0000256" key="7">
    <source>
        <dbReference type="ARBA" id="ARBA00023157"/>
    </source>
</evidence>
<dbReference type="GO" id="GO:0005789">
    <property type="term" value="C:endoplasmic reticulum membrane"/>
    <property type="evidence" value="ECO:0007669"/>
    <property type="project" value="UniProtKB-SubCell"/>
</dbReference>
<reference evidence="10" key="2">
    <citation type="journal article" date="2019" name="IMA Fungus">
        <title>Genome sequencing and comparison of five Tilletia species to identify candidate genes for the detection of regulated species infecting wheat.</title>
        <authorList>
            <person name="Nguyen H.D.T."/>
            <person name="Sultana T."/>
            <person name="Kesanakurti P."/>
            <person name="Hambleton S."/>
        </authorList>
    </citation>
    <scope>NUCLEOTIDE SEQUENCE</scope>
    <source>
        <strain evidence="10">DAOMC 236416</strain>
    </source>
</reference>
<evidence type="ECO:0000256" key="1">
    <source>
        <dbReference type="ARBA" id="ARBA00004367"/>
    </source>
</evidence>
<feature type="chain" id="PRO_5044005523" description="Protein OS-9 homolog" evidence="9">
    <location>
        <begin position="23"/>
        <end position="843"/>
    </location>
</feature>
<reference evidence="10" key="1">
    <citation type="submission" date="2016-04" db="EMBL/GenBank/DDBJ databases">
        <authorList>
            <person name="Nguyen H.D."/>
            <person name="Samba Siva P."/>
            <person name="Cullis J."/>
            <person name="Levesque C.A."/>
            <person name="Hambleton S."/>
        </authorList>
    </citation>
    <scope>NUCLEOTIDE SEQUENCE</scope>
    <source>
        <strain evidence="10">DAOMC 236416</strain>
    </source>
</reference>
<feature type="compositionally biased region" description="Low complexity" evidence="8">
    <location>
        <begin position="305"/>
        <end position="319"/>
    </location>
</feature>
<feature type="region of interest" description="Disordered" evidence="8">
    <location>
        <begin position="380"/>
        <end position="411"/>
    </location>
</feature>
<feature type="signal peptide" evidence="9">
    <location>
        <begin position="1"/>
        <end position="22"/>
    </location>
</feature>
<feature type="compositionally biased region" description="Low complexity" evidence="8">
    <location>
        <begin position="795"/>
        <end position="816"/>
    </location>
</feature>
<dbReference type="Gene3D" id="2.70.130.10">
    <property type="entry name" value="Mannose-6-phosphate receptor binding domain"/>
    <property type="match status" value="1"/>
</dbReference>
<evidence type="ECO:0000256" key="6">
    <source>
        <dbReference type="ARBA" id="ARBA00022824"/>
    </source>
</evidence>
<keyword evidence="4 9" id="KW-0732">Signal</keyword>
<dbReference type="GO" id="GO:0030246">
    <property type="term" value="F:carbohydrate binding"/>
    <property type="evidence" value="ECO:0007669"/>
    <property type="project" value="UniProtKB-KW"/>
</dbReference>
<evidence type="ECO:0000256" key="9">
    <source>
        <dbReference type="SAM" id="SignalP"/>
    </source>
</evidence>
<dbReference type="AlphaFoldDB" id="A0A177TDJ5"/>
<dbReference type="EMBL" id="LWDF02000935">
    <property type="protein sequence ID" value="KAE8241307.1"/>
    <property type="molecule type" value="Genomic_DNA"/>
</dbReference>
<feature type="region of interest" description="Disordered" evidence="8">
    <location>
        <begin position="291"/>
        <end position="324"/>
    </location>
</feature>
<dbReference type="Pfam" id="PF07915">
    <property type="entry name" value="PRKCSH"/>
    <property type="match status" value="1"/>
</dbReference>
<feature type="compositionally biased region" description="Polar residues" evidence="8">
    <location>
        <begin position="96"/>
        <end position="111"/>
    </location>
</feature>
<keyword evidence="6" id="KW-0256">Endoplasmic reticulum</keyword>
<dbReference type="GO" id="GO:0030968">
    <property type="term" value="P:endoplasmic reticulum unfolded protein response"/>
    <property type="evidence" value="ECO:0007669"/>
    <property type="project" value="InterPro"/>
</dbReference>
<keyword evidence="11" id="KW-1185">Reference proteome</keyword>
<dbReference type="GO" id="GO:0005788">
    <property type="term" value="C:endoplasmic reticulum lumen"/>
    <property type="evidence" value="ECO:0007669"/>
    <property type="project" value="TreeGrafter"/>
</dbReference>
<proteinExistence type="inferred from homology"/>
<feature type="region of interest" description="Disordered" evidence="8">
    <location>
        <begin position="90"/>
        <end position="116"/>
    </location>
</feature>
<feature type="region of interest" description="Disordered" evidence="8">
    <location>
        <begin position="703"/>
        <end position="761"/>
    </location>
</feature>
<dbReference type="InterPro" id="IPR009011">
    <property type="entry name" value="Man6P_isomerase_rcpt-bd_dom_sf"/>
</dbReference>
<evidence type="ECO:0000256" key="4">
    <source>
        <dbReference type="ARBA" id="ARBA00022729"/>
    </source>
</evidence>
<feature type="region of interest" description="Disordered" evidence="8">
    <location>
        <begin position="788"/>
        <end position="843"/>
    </location>
</feature>
<sequence>MLISSPLLLLLLGLTAGPVAHSVKVIRPAQTSDQRFPPDAFAHPAFQVAWLDREPLRNATTHALLFGGGGPHQAVDGDELTLVKHNAAGDDHKRQQGQAQGENGSGTSSPGSKIISALGAPLSRPLSSVSHSLELHFLDQDSPYLCAIPRINSTADKYRSPPESQPASAIEVLQQALALLEPLKPSSESQSKASGANNPTTFSSHCLYYSLQWFTYSYCHGRAITQFHALPVTVGAAELVGTSSDSATGKALIKRIEPRKDPQWPAYVLGRWSSDVERLLDDGGTRLYVPSSASASAQHQSDLVSKSSDTPGSSPSSSPAQHTTQLAVMPVSSVDTDRAHIHTALIEVVAFDDPAVQDVAAEKDKDGARFRRAAEAAAKAAAGRGASRSDSASSDVTVPPSTRQTDSARPPAIAQRYISQTWSDGTPCVDIGEPREIEVQYHCVPSSSPHPVDRISMIRETTVCKYVIVIETSRLCSIPALAVGRRSVTSHGGADDAYTIDCRPIVRDDWDGEAAMRELEADKRRREEEEMAALRKQIQAKGLQFKTPSSAHGAPSSSSSAAAAAAGTKDGLPKADKRKHAEDRMSKALSEALAEYFGLDPAQTEQFLAPRDKPVGTEAGGNKDAGRVGSYEEYFDADEGVGAGKEPSGKVGKGNEKRLTELDERLSRMLKDLGVEVEVQEVQVVKKGKGGIESETVITRTATVSGPSSQTATAGAKAAAAENSGEGASTESGAVGATSGDGRVAEAGEREVTNAGDLTEEEMVDALIDGLGLSEWMDGALGDLAEAEAARDAEAAAAAAAESATASSSSGSQHPSSSDEDETRRRENIGDDAQPAPRVHDEL</sequence>
<evidence type="ECO:0000256" key="8">
    <source>
        <dbReference type="SAM" id="MobiDB-lite"/>
    </source>
</evidence>
<evidence type="ECO:0000313" key="10">
    <source>
        <dbReference type="EMBL" id="KAE8241307.1"/>
    </source>
</evidence>
<feature type="compositionally biased region" description="Basic and acidic residues" evidence="8">
    <location>
        <begin position="571"/>
        <end position="586"/>
    </location>
</feature>
<comment type="caution">
    <text evidence="10">The sequence shown here is derived from an EMBL/GenBank/DDBJ whole genome shotgun (WGS) entry which is preliminary data.</text>
</comment>
<protein>
    <recommendedName>
        <fullName evidence="3">Protein OS-9 homolog</fullName>
    </recommendedName>
</protein>
<comment type="subcellular location">
    <subcellularLocation>
        <location evidence="1">Endoplasmic reticulum membrane</location>
        <topology evidence="1">Peripheral membrane protein</topology>
        <orientation evidence="1">Lumenal side</orientation>
    </subcellularLocation>
</comment>
<gene>
    <name evidence="10" type="ORF">A4X13_0g7470</name>
</gene>
<dbReference type="PROSITE" id="PS51914">
    <property type="entry name" value="MRH"/>
    <property type="match status" value="1"/>
</dbReference>
<feature type="compositionally biased region" description="Low complexity" evidence="8">
    <location>
        <begin position="380"/>
        <end position="395"/>
    </location>
</feature>
<dbReference type="InterPro" id="IPR044865">
    <property type="entry name" value="MRH_dom"/>
</dbReference>
<comment type="similarity">
    <text evidence="2">Belongs to the OS-9 family.</text>
</comment>
<feature type="region of interest" description="Disordered" evidence="8">
    <location>
        <begin position="608"/>
        <end position="627"/>
    </location>
</feature>
<dbReference type="InterPro" id="IPR045149">
    <property type="entry name" value="OS-9-like"/>
</dbReference>
<keyword evidence="7" id="KW-1015">Disulfide bond</keyword>
<dbReference type="OrthoDB" id="448954at2759"/>
<feature type="compositionally biased region" description="Low complexity" evidence="8">
    <location>
        <begin position="548"/>
        <end position="567"/>
    </location>
</feature>
<feature type="compositionally biased region" description="Low complexity" evidence="8">
    <location>
        <begin position="708"/>
        <end position="740"/>
    </location>
</feature>
<evidence type="ECO:0000256" key="2">
    <source>
        <dbReference type="ARBA" id="ARBA00009918"/>
    </source>
</evidence>